<protein>
    <submittedName>
        <fullName evidence="2">Uncharacterized protein</fullName>
    </submittedName>
</protein>
<organism evidence="2 3">
    <name type="scientific">Stegodyphus mimosarum</name>
    <name type="common">African social velvet spider</name>
    <dbReference type="NCBI Taxonomy" id="407821"/>
    <lineage>
        <taxon>Eukaryota</taxon>
        <taxon>Metazoa</taxon>
        <taxon>Ecdysozoa</taxon>
        <taxon>Arthropoda</taxon>
        <taxon>Chelicerata</taxon>
        <taxon>Arachnida</taxon>
        <taxon>Araneae</taxon>
        <taxon>Araneomorphae</taxon>
        <taxon>Entelegynae</taxon>
        <taxon>Eresoidea</taxon>
        <taxon>Eresidae</taxon>
        <taxon>Stegodyphus</taxon>
    </lineage>
</organism>
<feature type="region of interest" description="Disordered" evidence="1">
    <location>
        <begin position="22"/>
        <end position="45"/>
    </location>
</feature>
<dbReference type="OrthoDB" id="10030726at2759"/>
<gene>
    <name evidence="2" type="ORF">X975_15686</name>
</gene>
<dbReference type="Proteomes" id="UP000054359">
    <property type="component" value="Unassembled WGS sequence"/>
</dbReference>
<accession>A0A087UD44</accession>
<dbReference type="EMBL" id="KK119281">
    <property type="protein sequence ID" value="KFM75283.1"/>
    <property type="molecule type" value="Genomic_DNA"/>
</dbReference>
<sequence>MTSLSVIEGDHHMETQVPYLEDPAQKPADIFTGRKGPKKRSRGKLQRHNIGASFEHTAFDILKPLPRTADVNRYILVVIHYFTSWPEAYPIPDPQ</sequence>
<name>A0A087UD44_STEMI</name>
<proteinExistence type="predicted"/>
<dbReference type="Gene3D" id="3.30.420.10">
    <property type="entry name" value="Ribonuclease H-like superfamily/Ribonuclease H"/>
    <property type="match status" value="1"/>
</dbReference>
<evidence type="ECO:0000256" key="1">
    <source>
        <dbReference type="SAM" id="MobiDB-lite"/>
    </source>
</evidence>
<evidence type="ECO:0000313" key="3">
    <source>
        <dbReference type="Proteomes" id="UP000054359"/>
    </source>
</evidence>
<dbReference type="InterPro" id="IPR036397">
    <property type="entry name" value="RNaseH_sf"/>
</dbReference>
<keyword evidence="3" id="KW-1185">Reference proteome</keyword>
<dbReference type="AlphaFoldDB" id="A0A087UD44"/>
<evidence type="ECO:0000313" key="2">
    <source>
        <dbReference type="EMBL" id="KFM75283.1"/>
    </source>
</evidence>
<feature type="compositionally biased region" description="Basic residues" evidence="1">
    <location>
        <begin position="35"/>
        <end position="45"/>
    </location>
</feature>
<dbReference type="GO" id="GO:0003676">
    <property type="term" value="F:nucleic acid binding"/>
    <property type="evidence" value="ECO:0007669"/>
    <property type="project" value="InterPro"/>
</dbReference>
<reference evidence="2 3" key="1">
    <citation type="submission" date="2013-11" db="EMBL/GenBank/DDBJ databases">
        <title>Genome sequencing of Stegodyphus mimosarum.</title>
        <authorList>
            <person name="Bechsgaard J."/>
        </authorList>
    </citation>
    <scope>NUCLEOTIDE SEQUENCE [LARGE SCALE GENOMIC DNA]</scope>
</reference>
<dbReference type="STRING" id="407821.A0A087UD44"/>
<feature type="non-terminal residue" evidence="2">
    <location>
        <position position="95"/>
    </location>
</feature>